<gene>
    <name evidence="3" type="ORF">DOTSEDRAFT_68686</name>
</gene>
<feature type="compositionally biased region" description="Low complexity" evidence="1">
    <location>
        <begin position="301"/>
        <end position="311"/>
    </location>
</feature>
<protein>
    <recommendedName>
        <fullName evidence="2">Nitrogen regulatory protein areA GATA-like domain-containing protein</fullName>
    </recommendedName>
</protein>
<dbReference type="InterPro" id="IPR052292">
    <property type="entry name" value="Glucose_repression_reg"/>
</dbReference>
<dbReference type="OrthoDB" id="5563539at2759"/>
<feature type="compositionally biased region" description="Basic residues" evidence="1">
    <location>
        <begin position="402"/>
        <end position="416"/>
    </location>
</feature>
<feature type="compositionally biased region" description="Polar residues" evidence="1">
    <location>
        <begin position="312"/>
        <end position="325"/>
    </location>
</feature>
<sequence length="593" mass="65369">MTEVLQVPRQPDGQSYYQNSGLRRSSPSSSSLFLDSGSLSSSPNKANATPTPHAEHQECLPVSLPPSSASSFSTVSNATTLDSTYGSTNSSIDTNLTLDTDLDFPNYDDVPYRHDSSTAGVPPSSPAFCDDSSEGQTESTCTDTTRSDSPLATPTVVDDSAIKQEPSRQVDFLSHDWREEDIWASWRNIVSQRKAVYGERSRLENASWRTWAKTKFDLDTVSPERLNWLKESDVTWLYGPLKNAASYPITQNTFHPDSQISKNNSFINKKPILKKRSMSEVMLQKSLSSSSLVKQAASAVQLSGRSGRRSGATSDTVDSKVQSETPSRDQVDYFTSRSTSSGGTPCETQERRHIRFDDRVEQCIAVDCKDPALDEEEESEDEEDEKHNGSTDSSSDDGIVMIKRKKLPGQKQKKAGSRSSSTSGRRIIETLPATTLKYRTDSPDVTEEAQHHTFGRSWNSANLSPSPSQETLRPSNPSRNFLLQEDDDQDDEVDSDSSWSFGASNPKSSFAVVDRRPAGPTSSRMRSATPGPGPRSGDYEIEGMRRTSSGMFMPIDDEEEDDAVAAGLFGRVSETINTARDIAHVIWNVGWRN</sequence>
<evidence type="ECO:0000313" key="4">
    <source>
        <dbReference type="Proteomes" id="UP000016933"/>
    </source>
</evidence>
<feature type="region of interest" description="Disordered" evidence="1">
    <location>
        <begin position="301"/>
        <end position="353"/>
    </location>
</feature>
<feature type="region of interest" description="Disordered" evidence="1">
    <location>
        <begin position="370"/>
        <end position="541"/>
    </location>
</feature>
<accession>N1Q2G3</accession>
<dbReference type="STRING" id="675120.N1Q2G3"/>
<feature type="region of interest" description="Disordered" evidence="1">
    <location>
        <begin position="113"/>
        <end position="153"/>
    </location>
</feature>
<feature type="compositionally biased region" description="Polar residues" evidence="1">
    <location>
        <begin position="499"/>
        <end position="508"/>
    </location>
</feature>
<feature type="compositionally biased region" description="Acidic residues" evidence="1">
    <location>
        <begin position="373"/>
        <end position="384"/>
    </location>
</feature>
<name>N1Q2G3_DOTSN</name>
<dbReference type="PANTHER" id="PTHR28051">
    <property type="entry name" value="PROTEIN MTL1-RELATED"/>
    <property type="match status" value="1"/>
</dbReference>
<dbReference type="Pfam" id="PF08550">
    <property type="entry name" value="GATA_AreA"/>
    <property type="match status" value="1"/>
</dbReference>
<dbReference type="Proteomes" id="UP000016933">
    <property type="component" value="Unassembled WGS sequence"/>
</dbReference>
<reference evidence="4" key="1">
    <citation type="journal article" date="2012" name="PLoS Genet.">
        <title>The genomes of the fungal plant pathogens Cladosporium fulvum and Dothistroma septosporum reveal adaptation to different hosts and lifestyles but also signatures of common ancestry.</title>
        <authorList>
            <person name="de Wit P.J.G.M."/>
            <person name="van der Burgt A."/>
            <person name="Oekmen B."/>
            <person name="Stergiopoulos I."/>
            <person name="Abd-Elsalam K.A."/>
            <person name="Aerts A.L."/>
            <person name="Bahkali A.H."/>
            <person name="Beenen H.G."/>
            <person name="Chettri P."/>
            <person name="Cox M.P."/>
            <person name="Datema E."/>
            <person name="de Vries R.P."/>
            <person name="Dhillon B."/>
            <person name="Ganley A.R."/>
            <person name="Griffiths S.A."/>
            <person name="Guo Y."/>
            <person name="Hamelin R.C."/>
            <person name="Henrissat B."/>
            <person name="Kabir M.S."/>
            <person name="Jashni M.K."/>
            <person name="Kema G."/>
            <person name="Klaubauf S."/>
            <person name="Lapidus A."/>
            <person name="Levasseur A."/>
            <person name="Lindquist E."/>
            <person name="Mehrabi R."/>
            <person name="Ohm R.A."/>
            <person name="Owen T.J."/>
            <person name="Salamov A."/>
            <person name="Schwelm A."/>
            <person name="Schijlen E."/>
            <person name="Sun H."/>
            <person name="van den Burg H.A."/>
            <person name="van Ham R.C.H.J."/>
            <person name="Zhang S."/>
            <person name="Goodwin S.B."/>
            <person name="Grigoriev I.V."/>
            <person name="Collemare J."/>
            <person name="Bradshaw R.E."/>
        </authorList>
    </citation>
    <scope>NUCLEOTIDE SEQUENCE [LARGE SCALE GENOMIC DNA]</scope>
    <source>
        <strain evidence="4">NZE10 / CBS 128990</strain>
    </source>
</reference>
<dbReference type="AlphaFoldDB" id="N1Q2G3"/>
<dbReference type="eggNOG" id="ENOG502QSII">
    <property type="taxonomic scope" value="Eukaryota"/>
</dbReference>
<dbReference type="GO" id="GO:0005773">
    <property type="term" value="C:vacuole"/>
    <property type="evidence" value="ECO:0007669"/>
    <property type="project" value="GOC"/>
</dbReference>
<dbReference type="OMA" id="GVMMKRV"/>
<feature type="compositionally biased region" description="Polar residues" evidence="1">
    <location>
        <begin position="456"/>
        <end position="481"/>
    </location>
</feature>
<evidence type="ECO:0000259" key="2">
    <source>
        <dbReference type="Pfam" id="PF08550"/>
    </source>
</evidence>
<feature type="compositionally biased region" description="Acidic residues" evidence="1">
    <location>
        <begin position="484"/>
        <end position="495"/>
    </location>
</feature>
<feature type="region of interest" description="Disordered" evidence="1">
    <location>
        <begin position="1"/>
        <end position="100"/>
    </location>
</feature>
<feature type="compositionally biased region" description="Polar residues" evidence="1">
    <location>
        <begin position="134"/>
        <end position="152"/>
    </location>
</feature>
<dbReference type="PANTHER" id="PTHR28051:SF1">
    <property type="entry name" value="PROTEIN MTL1-RELATED"/>
    <property type="match status" value="1"/>
</dbReference>
<evidence type="ECO:0000313" key="3">
    <source>
        <dbReference type="EMBL" id="EME49946.1"/>
    </source>
</evidence>
<feature type="compositionally biased region" description="Low complexity" evidence="1">
    <location>
        <begin position="20"/>
        <end position="43"/>
    </location>
</feature>
<dbReference type="EMBL" id="KB446535">
    <property type="protein sequence ID" value="EME49946.1"/>
    <property type="molecule type" value="Genomic_DNA"/>
</dbReference>
<reference evidence="3 4" key="2">
    <citation type="journal article" date="2012" name="PLoS Pathog.">
        <title>Diverse lifestyles and strategies of plant pathogenesis encoded in the genomes of eighteen Dothideomycetes fungi.</title>
        <authorList>
            <person name="Ohm R.A."/>
            <person name="Feau N."/>
            <person name="Henrissat B."/>
            <person name="Schoch C.L."/>
            <person name="Horwitz B.A."/>
            <person name="Barry K.W."/>
            <person name="Condon B.J."/>
            <person name="Copeland A.C."/>
            <person name="Dhillon B."/>
            <person name="Glaser F."/>
            <person name="Hesse C.N."/>
            <person name="Kosti I."/>
            <person name="LaButti K."/>
            <person name="Lindquist E.A."/>
            <person name="Lucas S."/>
            <person name="Salamov A.A."/>
            <person name="Bradshaw R.E."/>
            <person name="Ciuffetti L."/>
            <person name="Hamelin R.C."/>
            <person name="Kema G.H.J."/>
            <person name="Lawrence C."/>
            <person name="Scott J.A."/>
            <person name="Spatafora J.W."/>
            <person name="Turgeon B.G."/>
            <person name="de Wit P.J.G.M."/>
            <person name="Zhong S."/>
            <person name="Goodwin S.B."/>
            <person name="Grigoriev I.V."/>
        </authorList>
    </citation>
    <scope>NUCLEOTIDE SEQUENCE [LARGE SCALE GENOMIC DNA]</scope>
    <source>
        <strain evidence="4">NZE10 / CBS 128990</strain>
    </source>
</reference>
<dbReference type="GO" id="GO:0042149">
    <property type="term" value="P:cellular response to glucose starvation"/>
    <property type="evidence" value="ECO:0007669"/>
    <property type="project" value="TreeGrafter"/>
</dbReference>
<keyword evidence="4" id="KW-1185">Reference proteome</keyword>
<evidence type="ECO:0000256" key="1">
    <source>
        <dbReference type="SAM" id="MobiDB-lite"/>
    </source>
</evidence>
<organism evidence="3 4">
    <name type="scientific">Dothistroma septosporum (strain NZE10 / CBS 128990)</name>
    <name type="common">Red band needle blight fungus</name>
    <name type="synonym">Mycosphaerella pini</name>
    <dbReference type="NCBI Taxonomy" id="675120"/>
    <lineage>
        <taxon>Eukaryota</taxon>
        <taxon>Fungi</taxon>
        <taxon>Dikarya</taxon>
        <taxon>Ascomycota</taxon>
        <taxon>Pezizomycotina</taxon>
        <taxon>Dothideomycetes</taxon>
        <taxon>Dothideomycetidae</taxon>
        <taxon>Mycosphaerellales</taxon>
        <taxon>Mycosphaerellaceae</taxon>
        <taxon>Dothistroma</taxon>
    </lineage>
</organism>
<feature type="compositionally biased region" description="Polar residues" evidence="1">
    <location>
        <begin position="333"/>
        <end position="347"/>
    </location>
</feature>
<feature type="domain" description="Nitrogen regulatory protein areA GATA-like" evidence="2">
    <location>
        <begin position="185"/>
        <end position="213"/>
    </location>
</feature>
<dbReference type="GO" id="GO:0007039">
    <property type="term" value="P:protein catabolic process in the vacuole"/>
    <property type="evidence" value="ECO:0007669"/>
    <property type="project" value="TreeGrafter"/>
</dbReference>
<feature type="compositionally biased region" description="Low complexity" evidence="1">
    <location>
        <begin position="60"/>
        <end position="80"/>
    </location>
</feature>
<feature type="compositionally biased region" description="Polar residues" evidence="1">
    <location>
        <begin position="81"/>
        <end position="92"/>
    </location>
</feature>
<dbReference type="HOGENOM" id="CLU_020417_0_0_1"/>
<proteinExistence type="predicted"/>
<dbReference type="InterPro" id="IPR013860">
    <property type="entry name" value="AreA_GATA"/>
</dbReference>